<dbReference type="InterPro" id="IPR017907">
    <property type="entry name" value="Znf_RING_CS"/>
</dbReference>
<evidence type="ECO:0000313" key="7">
    <source>
        <dbReference type="EMBL" id="KAF8710076.1"/>
    </source>
</evidence>
<evidence type="ECO:0000256" key="4">
    <source>
        <dbReference type="PROSITE-ProRule" id="PRU00175"/>
    </source>
</evidence>
<evidence type="ECO:0000259" key="6">
    <source>
        <dbReference type="PROSITE" id="PS50089"/>
    </source>
</evidence>
<dbReference type="InterPro" id="IPR001841">
    <property type="entry name" value="Znf_RING"/>
</dbReference>
<feature type="region of interest" description="Disordered" evidence="5">
    <location>
        <begin position="167"/>
        <end position="237"/>
    </location>
</feature>
<evidence type="ECO:0000313" key="8">
    <source>
        <dbReference type="Proteomes" id="UP000636709"/>
    </source>
</evidence>
<dbReference type="Gene3D" id="3.10.20.90">
    <property type="entry name" value="Phosphatidylinositol 3-kinase Catalytic Subunit, Chain A, domain 1"/>
    <property type="match status" value="1"/>
</dbReference>
<evidence type="ECO:0000256" key="2">
    <source>
        <dbReference type="ARBA" id="ARBA00022771"/>
    </source>
</evidence>
<dbReference type="PANTHER" id="PTHR46293">
    <property type="entry name" value="E3 UBIQUITIN PROTEIN LIGASE DRIP1"/>
    <property type="match status" value="1"/>
</dbReference>
<keyword evidence="2 4" id="KW-0863">Zinc-finger</keyword>
<evidence type="ECO:0000256" key="5">
    <source>
        <dbReference type="SAM" id="MobiDB-lite"/>
    </source>
</evidence>
<reference evidence="7" key="1">
    <citation type="submission" date="2020-07" db="EMBL/GenBank/DDBJ databases">
        <title>Genome sequence and genetic diversity analysis of an under-domesticated orphan crop, white fonio (Digitaria exilis).</title>
        <authorList>
            <person name="Bennetzen J.L."/>
            <person name="Chen S."/>
            <person name="Ma X."/>
            <person name="Wang X."/>
            <person name="Yssel A.E.J."/>
            <person name="Chaluvadi S.R."/>
            <person name="Johnson M."/>
            <person name="Gangashetty P."/>
            <person name="Hamidou F."/>
            <person name="Sanogo M.D."/>
            <person name="Zwaenepoel A."/>
            <person name="Wallace J."/>
            <person name="Van De Peer Y."/>
            <person name="Van Deynze A."/>
        </authorList>
    </citation>
    <scope>NUCLEOTIDE SEQUENCE</scope>
    <source>
        <tissue evidence="7">Leaves</tissue>
    </source>
</reference>
<dbReference type="GO" id="GO:0008270">
    <property type="term" value="F:zinc ion binding"/>
    <property type="evidence" value="ECO:0007669"/>
    <property type="project" value="UniProtKB-KW"/>
</dbReference>
<dbReference type="EMBL" id="JACEFO010001754">
    <property type="protein sequence ID" value="KAF8710076.1"/>
    <property type="molecule type" value="Genomic_DNA"/>
</dbReference>
<name>A0A835ET14_9POAL</name>
<dbReference type="PROSITE" id="PS00518">
    <property type="entry name" value="ZF_RING_1"/>
    <property type="match status" value="1"/>
</dbReference>
<dbReference type="SMART" id="SM00184">
    <property type="entry name" value="RING"/>
    <property type="match status" value="1"/>
</dbReference>
<dbReference type="InterPro" id="IPR013083">
    <property type="entry name" value="Znf_RING/FYVE/PHD"/>
</dbReference>
<dbReference type="PROSITE" id="PS50089">
    <property type="entry name" value="ZF_RING_2"/>
    <property type="match status" value="1"/>
</dbReference>
<comment type="caution">
    <text evidence="7">The sequence shown here is derived from an EMBL/GenBank/DDBJ whole genome shotgun (WGS) entry which is preliminary data.</text>
</comment>
<gene>
    <name evidence="7" type="ORF">HU200_029805</name>
</gene>
<sequence>MEGAVLACAAAAPGAAGGGGAGGGGAGAGDVVRLKRSALAACLTCPLCGCLLRDAATITECLHTFCRKCISEEFINKEVCCCPICSIDLGCAPLEKLRIDHSIQYVRSKVFPKKQKVEALEVASPITSPIKRKERSLSSLSIHAPQVSVQKCLTKRRTKASGLRNISLHSKMRSSNITKKVGGWRPLGSHFKGAKNKRHLRSKSEDAKTTENKSDAPVDGTPTSQRKAKRQFTRRGNLEKRIGSKKLLVLKGKQKKMKPKANKKRKLQALWFYLVAAFDQKGQPPLPQVESKFLRIKDVDLPASFIQKYLVQKLNLSSEAEVDILCGGKPVSPGMTLHDLADCWLDKGQKGRVRSSVGTPAAGFVAKVFYGRSGVPVPETEGNQGLSRA</sequence>
<dbReference type="SUPFAM" id="SSF57850">
    <property type="entry name" value="RING/U-box"/>
    <property type="match status" value="1"/>
</dbReference>
<proteinExistence type="predicted"/>
<feature type="compositionally biased region" description="Basic and acidic residues" evidence="5">
    <location>
        <begin position="202"/>
        <end position="216"/>
    </location>
</feature>
<dbReference type="PANTHER" id="PTHR46293:SF4">
    <property type="entry name" value="OS03G0798200 PROTEIN"/>
    <property type="match status" value="1"/>
</dbReference>
<dbReference type="Gene3D" id="3.30.40.10">
    <property type="entry name" value="Zinc/RING finger domain, C3HC4 (zinc finger)"/>
    <property type="match status" value="1"/>
</dbReference>
<protein>
    <recommendedName>
        <fullName evidence="6">RING-type domain-containing protein</fullName>
    </recommendedName>
</protein>
<evidence type="ECO:0000256" key="1">
    <source>
        <dbReference type="ARBA" id="ARBA00022723"/>
    </source>
</evidence>
<accession>A0A835ET14</accession>
<organism evidence="7 8">
    <name type="scientific">Digitaria exilis</name>
    <dbReference type="NCBI Taxonomy" id="1010633"/>
    <lineage>
        <taxon>Eukaryota</taxon>
        <taxon>Viridiplantae</taxon>
        <taxon>Streptophyta</taxon>
        <taxon>Embryophyta</taxon>
        <taxon>Tracheophyta</taxon>
        <taxon>Spermatophyta</taxon>
        <taxon>Magnoliopsida</taxon>
        <taxon>Liliopsida</taxon>
        <taxon>Poales</taxon>
        <taxon>Poaceae</taxon>
        <taxon>PACMAD clade</taxon>
        <taxon>Panicoideae</taxon>
        <taxon>Panicodae</taxon>
        <taxon>Paniceae</taxon>
        <taxon>Anthephorinae</taxon>
        <taxon>Digitaria</taxon>
    </lineage>
</organism>
<feature type="compositionally biased region" description="Basic residues" evidence="5">
    <location>
        <begin position="192"/>
        <end position="201"/>
    </location>
</feature>
<dbReference type="GO" id="GO:0004842">
    <property type="term" value="F:ubiquitin-protein transferase activity"/>
    <property type="evidence" value="ECO:0007669"/>
    <property type="project" value="InterPro"/>
</dbReference>
<dbReference type="InterPro" id="IPR044807">
    <property type="entry name" value="DRIP1-like"/>
</dbReference>
<dbReference type="Proteomes" id="UP000636709">
    <property type="component" value="Unassembled WGS sequence"/>
</dbReference>
<feature type="domain" description="RING-type" evidence="6">
    <location>
        <begin position="45"/>
        <end position="86"/>
    </location>
</feature>
<keyword evidence="1" id="KW-0479">Metal-binding</keyword>
<dbReference type="AlphaFoldDB" id="A0A835ET14"/>
<keyword evidence="3" id="KW-0862">Zinc</keyword>
<evidence type="ECO:0000256" key="3">
    <source>
        <dbReference type="ARBA" id="ARBA00022833"/>
    </source>
</evidence>
<keyword evidence="8" id="KW-1185">Reference proteome</keyword>
<dbReference type="OrthoDB" id="1305878at2759"/>